<dbReference type="AlphaFoldDB" id="A0A8I1EB26"/>
<dbReference type="EMBL" id="JAEHTE010000002">
    <property type="protein sequence ID" value="MBI6883199.1"/>
    <property type="molecule type" value="Genomic_DNA"/>
</dbReference>
<dbReference type="Proteomes" id="UP000637061">
    <property type="component" value="Unassembled WGS sequence"/>
</dbReference>
<dbReference type="RefSeq" id="WP_198746813.1">
    <property type="nucleotide sequence ID" value="NZ_JAEHTE010000002.1"/>
</dbReference>
<sequence>MAEKFTTQQVLEAVNFGMRIHKSLPDLAGREFNAEDYFATGFAALKIQAGLKAMNHLTEHDRNVIRRVGERLTAFDQNGLMLNTKPQIKLEKGVEGNSHIVKTSDNLLIAKAFADGYNTQVTICAGYVLTGDQFLTHLMIGTQRHELITPLNPADVVEGVIGLIQANKW</sequence>
<evidence type="ECO:0000313" key="1">
    <source>
        <dbReference type="EMBL" id="MBI6883199.1"/>
    </source>
</evidence>
<protein>
    <submittedName>
        <fullName evidence="1">Uncharacterized protein</fullName>
    </submittedName>
</protein>
<proteinExistence type="predicted"/>
<reference evidence="1" key="1">
    <citation type="submission" date="2020-12" db="EMBL/GenBank/DDBJ databases">
        <title>Enhanced detection system for hospital associated transmission using whole genome sequencing surveillance.</title>
        <authorList>
            <person name="Harrison L.H."/>
            <person name="Van Tyne D."/>
            <person name="Marsh J.W."/>
            <person name="Griffith M.P."/>
            <person name="Snyder D.J."/>
            <person name="Cooper V.S."/>
            <person name="Mustapha M."/>
        </authorList>
    </citation>
    <scope>NUCLEOTIDE SEQUENCE</scope>
    <source>
        <strain evidence="1">PSB00042</strain>
    </source>
</reference>
<accession>A0A8I1EB26</accession>
<organism evidence="1 2">
    <name type="scientific">Pseudomonas putida</name>
    <name type="common">Arthrobacter siderocapsulatus</name>
    <dbReference type="NCBI Taxonomy" id="303"/>
    <lineage>
        <taxon>Bacteria</taxon>
        <taxon>Pseudomonadati</taxon>
        <taxon>Pseudomonadota</taxon>
        <taxon>Gammaproteobacteria</taxon>
        <taxon>Pseudomonadales</taxon>
        <taxon>Pseudomonadaceae</taxon>
        <taxon>Pseudomonas</taxon>
    </lineage>
</organism>
<comment type="caution">
    <text evidence="1">The sequence shown here is derived from an EMBL/GenBank/DDBJ whole genome shotgun (WGS) entry which is preliminary data.</text>
</comment>
<evidence type="ECO:0000313" key="2">
    <source>
        <dbReference type="Proteomes" id="UP000637061"/>
    </source>
</evidence>
<name>A0A8I1EB26_PSEPU</name>
<gene>
    <name evidence="1" type="ORF">JEU22_04675</name>
</gene>